<dbReference type="AlphaFoldDB" id="A0A564ZQA5"/>
<dbReference type="Proteomes" id="UP000220605">
    <property type="component" value="Chromosome 2"/>
</dbReference>
<evidence type="ECO:0000313" key="3">
    <source>
        <dbReference type="Proteomes" id="UP000220605"/>
    </source>
</evidence>
<dbReference type="InterPro" id="IPR008780">
    <property type="entry name" value="Plasmodium_Vir"/>
</dbReference>
<protein>
    <submittedName>
        <fullName evidence="2">VIR protein</fullName>
    </submittedName>
</protein>
<dbReference type="VEuPathDB" id="PlasmoDB:PVP01_0218300"/>
<evidence type="ECO:0000256" key="1">
    <source>
        <dbReference type="SAM" id="MobiDB-lite"/>
    </source>
</evidence>
<dbReference type="EMBL" id="LT635613">
    <property type="protein sequence ID" value="VUZ93413.1"/>
    <property type="molecule type" value="Genomic_DNA"/>
</dbReference>
<dbReference type="VEuPathDB" id="PlasmoDB:PVX_096945"/>
<proteinExistence type="predicted"/>
<gene>
    <name evidence="2" type="ORF">PVP01_0218300</name>
</gene>
<reference evidence="3" key="1">
    <citation type="submission" date="2016-07" db="EMBL/GenBank/DDBJ databases">
        <authorList>
            <consortium name="Pathogen Informatics"/>
        </authorList>
    </citation>
    <scope>NUCLEOTIDE SEQUENCE [LARGE SCALE GENOMIC DNA]</scope>
</reference>
<evidence type="ECO:0000313" key="2">
    <source>
        <dbReference type="EMBL" id="VUZ93413.1"/>
    </source>
</evidence>
<sequence length="396" mass="44987">MSGQNLDKLTSKILYDEWNKKDQISGYINICSYFPSIDPKIYRSVNFLCTQLARNIETIQYSRDMKHNSIGSCKLLNSWLYEEVKKILVTDDQGNFEKTISYLRSAWSKHNDSFIDFKNGKISRAQPKCVPENSIPALDDIESKKSIREYCLNRDIIISNALQAGECEKYTSYIKDNSSVYKEFGRLFPEYKEQYKACYDKCDSYNPSNIPPTSKCSHIALVDTDTENDHSQGEKSNLGGEKQGASGSEGEGHLSSDQKREDSLVQEERQNFVENGQGESLYVQGEQQDLEIKLRVESEPGLVEEAAQSHINPSRGLDDNPSIVTPISLSFLGIISLTTILYKFTPLGTFFNKSIHTNKSPINNLNDIREEYIEYMIKSGNKNKHNGSNYIAYNPT</sequence>
<organism evidence="2 3">
    <name type="scientific">Plasmodium vivax</name>
    <name type="common">malaria parasite P. vivax</name>
    <dbReference type="NCBI Taxonomy" id="5855"/>
    <lineage>
        <taxon>Eukaryota</taxon>
        <taxon>Sar</taxon>
        <taxon>Alveolata</taxon>
        <taxon>Apicomplexa</taxon>
        <taxon>Aconoidasida</taxon>
        <taxon>Haemosporida</taxon>
        <taxon>Plasmodiidae</taxon>
        <taxon>Plasmodium</taxon>
        <taxon>Plasmodium (Plasmodium)</taxon>
    </lineage>
</organism>
<name>A0A564ZQA5_PLAVI</name>
<dbReference type="Pfam" id="PF05795">
    <property type="entry name" value="Plasmodium_Vir"/>
    <property type="match status" value="1"/>
</dbReference>
<accession>A0A564ZQA5</accession>
<feature type="region of interest" description="Disordered" evidence="1">
    <location>
        <begin position="225"/>
        <end position="265"/>
    </location>
</feature>
<dbReference type="VEuPathDB" id="PlasmoDB:PVW1_020025700"/>
<feature type="compositionally biased region" description="Basic and acidic residues" evidence="1">
    <location>
        <begin position="250"/>
        <end position="265"/>
    </location>
</feature>
<dbReference type="OrthoDB" id="10322556at2759"/>
<dbReference type="VEuPathDB" id="PlasmoDB:PVPAM_060042200"/>